<dbReference type="PROSITE" id="PS50928">
    <property type="entry name" value="ABC_TM1"/>
    <property type="match status" value="1"/>
</dbReference>
<dbReference type="KEGG" id="gsn:YC6258_05949"/>
<dbReference type="GO" id="GO:0005886">
    <property type="term" value="C:plasma membrane"/>
    <property type="evidence" value="ECO:0007669"/>
    <property type="project" value="UniProtKB-SubCell"/>
</dbReference>
<name>A0A0C5VXB0_9GAMM</name>
<evidence type="ECO:0000256" key="4">
    <source>
        <dbReference type="ARBA" id="ARBA00022692"/>
    </source>
</evidence>
<dbReference type="InterPro" id="IPR000515">
    <property type="entry name" value="MetI-like"/>
</dbReference>
<evidence type="ECO:0000256" key="7">
    <source>
        <dbReference type="RuleBase" id="RU363032"/>
    </source>
</evidence>
<keyword evidence="2 7" id="KW-0813">Transport</keyword>
<keyword evidence="5 7" id="KW-1133">Transmembrane helix</keyword>
<evidence type="ECO:0000313" key="10">
    <source>
        <dbReference type="Proteomes" id="UP000032266"/>
    </source>
</evidence>
<dbReference type="Proteomes" id="UP000032266">
    <property type="component" value="Chromosome"/>
</dbReference>
<dbReference type="PATRIC" id="fig|1445510.3.peg.5906"/>
<evidence type="ECO:0000256" key="3">
    <source>
        <dbReference type="ARBA" id="ARBA00022475"/>
    </source>
</evidence>
<organism evidence="9 10">
    <name type="scientific">Gynuella sunshinyii YC6258</name>
    <dbReference type="NCBI Taxonomy" id="1445510"/>
    <lineage>
        <taxon>Bacteria</taxon>
        <taxon>Pseudomonadati</taxon>
        <taxon>Pseudomonadota</taxon>
        <taxon>Gammaproteobacteria</taxon>
        <taxon>Oceanospirillales</taxon>
        <taxon>Saccharospirillaceae</taxon>
        <taxon>Gynuella</taxon>
    </lineage>
</organism>
<dbReference type="SUPFAM" id="SSF161098">
    <property type="entry name" value="MetI-like"/>
    <property type="match status" value="1"/>
</dbReference>
<keyword evidence="10" id="KW-1185">Reference proteome</keyword>
<evidence type="ECO:0000256" key="5">
    <source>
        <dbReference type="ARBA" id="ARBA00022989"/>
    </source>
</evidence>
<dbReference type="InterPro" id="IPR045621">
    <property type="entry name" value="BPD_transp_1_N"/>
</dbReference>
<evidence type="ECO:0000256" key="1">
    <source>
        <dbReference type="ARBA" id="ARBA00004651"/>
    </source>
</evidence>
<feature type="transmembrane region" description="Helical" evidence="7">
    <location>
        <begin position="132"/>
        <end position="156"/>
    </location>
</feature>
<keyword evidence="6 7" id="KW-0472">Membrane</keyword>
<dbReference type="Pfam" id="PF19300">
    <property type="entry name" value="BPD_transp_1_N"/>
    <property type="match status" value="1"/>
</dbReference>
<feature type="transmembrane region" description="Helical" evidence="7">
    <location>
        <begin position="244"/>
        <end position="265"/>
    </location>
</feature>
<keyword evidence="4 7" id="KW-0812">Transmembrane</keyword>
<sequence length="319" mass="35210">MAMLITMMALSLVSFIIIQLPPGDYLSAYIAKLRATGDTVSDDMIEALRVQYGLDQPFYIQYWKWISNIVLHGDFGRSFEWKQPVSELVWGRIGLSMMVEGMTVIFIWAVAVPVGIYSAVRRYSIGDHVGTVFCFIGVATPNFMLALVLMYFAYLWSGTSIAGLFSDQYANAEWSMARFGDFLKHAWAPVIVLGTAGTAQIMRVMRANLLDEINKPYVVTARSKGLAEHTLILKYPVRVALNPLVSTLGWILPTLVSGSVIVGVVMSLPTAGPMLLRSLTSQDMYLAGAFVLLLGALTLIGTLISDLILAWLDPRIRLS</sequence>
<dbReference type="Gene3D" id="1.10.3720.10">
    <property type="entry name" value="MetI-like"/>
    <property type="match status" value="1"/>
</dbReference>
<dbReference type="GO" id="GO:0055085">
    <property type="term" value="P:transmembrane transport"/>
    <property type="evidence" value="ECO:0007669"/>
    <property type="project" value="InterPro"/>
</dbReference>
<gene>
    <name evidence="9" type="ORF">YC6258_05949</name>
</gene>
<protein>
    <submittedName>
        <fullName evidence="9">ABC-type dipeptide/oligopeptide/nickel transport system, permease component</fullName>
    </submittedName>
</protein>
<feature type="transmembrane region" description="Helical" evidence="7">
    <location>
        <begin position="186"/>
        <end position="205"/>
    </location>
</feature>
<evidence type="ECO:0000313" key="9">
    <source>
        <dbReference type="EMBL" id="AJQ97973.1"/>
    </source>
</evidence>
<proteinExistence type="inferred from homology"/>
<dbReference type="STRING" id="1445510.YC6258_05949"/>
<comment type="subcellular location">
    <subcellularLocation>
        <location evidence="1 7">Cell membrane</location>
        <topology evidence="1 7">Multi-pass membrane protein</topology>
    </subcellularLocation>
</comment>
<dbReference type="HOGENOM" id="CLU_036879_1_1_6"/>
<feature type="transmembrane region" description="Helical" evidence="7">
    <location>
        <begin position="101"/>
        <end position="120"/>
    </location>
</feature>
<dbReference type="AlphaFoldDB" id="A0A0C5VXB0"/>
<evidence type="ECO:0000259" key="8">
    <source>
        <dbReference type="PROSITE" id="PS50928"/>
    </source>
</evidence>
<dbReference type="EMBL" id="CP007142">
    <property type="protein sequence ID" value="AJQ97973.1"/>
    <property type="molecule type" value="Genomic_DNA"/>
</dbReference>
<accession>A0A0C5VXB0</accession>
<evidence type="ECO:0000256" key="2">
    <source>
        <dbReference type="ARBA" id="ARBA00022448"/>
    </source>
</evidence>
<keyword evidence="3" id="KW-1003">Cell membrane</keyword>
<feature type="transmembrane region" description="Helical" evidence="7">
    <location>
        <begin position="285"/>
        <end position="312"/>
    </location>
</feature>
<comment type="similarity">
    <text evidence="7">Belongs to the binding-protein-dependent transport system permease family.</text>
</comment>
<reference evidence="9 10" key="1">
    <citation type="submission" date="2014-01" db="EMBL/GenBank/DDBJ databases">
        <title>Full genme sequencing of cellulolytic bacterium Gynuella sunshinyii YC6258T gen. nov., sp. nov.</title>
        <authorList>
            <person name="Khan H."/>
            <person name="Chung E.J."/>
            <person name="Chung Y.R."/>
        </authorList>
    </citation>
    <scope>NUCLEOTIDE SEQUENCE [LARGE SCALE GENOMIC DNA]</scope>
    <source>
        <strain evidence="9 10">YC6258</strain>
    </source>
</reference>
<dbReference type="Pfam" id="PF00528">
    <property type="entry name" value="BPD_transp_1"/>
    <property type="match status" value="1"/>
</dbReference>
<dbReference type="PANTHER" id="PTHR30465">
    <property type="entry name" value="INNER MEMBRANE ABC TRANSPORTER"/>
    <property type="match status" value="1"/>
</dbReference>
<dbReference type="PANTHER" id="PTHR30465:SF43">
    <property type="entry name" value="OLIGOPEPTIDE ABC TRANSPORTER, PERMEASE PROTEIN"/>
    <property type="match status" value="1"/>
</dbReference>
<feature type="domain" description="ABC transmembrane type-1" evidence="8">
    <location>
        <begin position="93"/>
        <end position="305"/>
    </location>
</feature>
<evidence type="ECO:0000256" key="6">
    <source>
        <dbReference type="ARBA" id="ARBA00023136"/>
    </source>
</evidence>
<dbReference type="InterPro" id="IPR035906">
    <property type="entry name" value="MetI-like_sf"/>
</dbReference>